<dbReference type="Proteomes" id="UP000265703">
    <property type="component" value="Unassembled WGS sequence"/>
</dbReference>
<gene>
    <name evidence="2" type="ORF">C1645_761693</name>
</gene>
<evidence type="ECO:0000313" key="2">
    <source>
        <dbReference type="EMBL" id="RIA93725.1"/>
    </source>
</evidence>
<reference evidence="2 3" key="1">
    <citation type="submission" date="2018-06" db="EMBL/GenBank/DDBJ databases">
        <title>Comparative genomics reveals the genomic features of Rhizophagus irregularis, R. cerebriforme, R. diaphanum and Gigaspora rosea, and their symbiotic lifestyle signature.</title>
        <authorList>
            <person name="Morin E."/>
            <person name="San Clemente H."/>
            <person name="Chen E.C.H."/>
            <person name="De La Providencia I."/>
            <person name="Hainaut M."/>
            <person name="Kuo A."/>
            <person name="Kohler A."/>
            <person name="Murat C."/>
            <person name="Tang N."/>
            <person name="Roy S."/>
            <person name="Loubradou J."/>
            <person name="Henrissat B."/>
            <person name="Grigoriev I.V."/>
            <person name="Corradi N."/>
            <person name="Roux C."/>
            <person name="Martin F.M."/>
        </authorList>
    </citation>
    <scope>NUCLEOTIDE SEQUENCE [LARGE SCALE GENOMIC DNA]</scope>
    <source>
        <strain evidence="2 3">DAOM 227022</strain>
    </source>
</reference>
<proteinExistence type="predicted"/>
<name>A0A397TBC7_9GLOM</name>
<keyword evidence="3" id="KW-1185">Reference proteome</keyword>
<dbReference type="EMBL" id="QKYT01000098">
    <property type="protein sequence ID" value="RIA93725.1"/>
    <property type="molecule type" value="Genomic_DNA"/>
</dbReference>
<dbReference type="InterPro" id="IPR001810">
    <property type="entry name" value="F-box_dom"/>
</dbReference>
<accession>A0A397TBC7</accession>
<comment type="caution">
    <text evidence="2">The sequence shown here is derived from an EMBL/GenBank/DDBJ whole genome shotgun (WGS) entry which is preliminary data.</text>
</comment>
<evidence type="ECO:0000313" key="3">
    <source>
        <dbReference type="Proteomes" id="UP000265703"/>
    </source>
</evidence>
<organism evidence="2 3">
    <name type="scientific">Glomus cerebriforme</name>
    <dbReference type="NCBI Taxonomy" id="658196"/>
    <lineage>
        <taxon>Eukaryota</taxon>
        <taxon>Fungi</taxon>
        <taxon>Fungi incertae sedis</taxon>
        <taxon>Mucoromycota</taxon>
        <taxon>Glomeromycotina</taxon>
        <taxon>Glomeromycetes</taxon>
        <taxon>Glomerales</taxon>
        <taxon>Glomeraceae</taxon>
        <taxon>Glomus</taxon>
    </lineage>
</organism>
<dbReference type="Pfam" id="PF12937">
    <property type="entry name" value="F-box-like"/>
    <property type="match status" value="1"/>
</dbReference>
<feature type="domain" description="F-box" evidence="1">
    <location>
        <begin position="4"/>
        <end position="43"/>
    </location>
</feature>
<sequence length="534" mass="62494">MKFPPEILQNIFEQVGYCTDLFNCLLVNRYWCTNILPILWENPLEKIYGKTFWNRNSKVIKIIEIYISCLSQQSKSIIRQNGLEKVNVLKESDNNILLCNYIIYLRGIEFTTLFTAIANWIKKVIIEQEQRENEDNITKNLLKKYQHLSNTQLIIFQELIKMIVKNGSVQRYKLTIPEGLGSFSYLDCLNEILPERSHLELLKLTTNNFHSFFSKFKNLFYIIDKLMIKCKDDDENLSNFLNSLPKLHFLKIRLTEQQMPKLTNALRNLLEANNENLTYLWIKQGGSIPLDIFSGCKNLMNLRITDSHLPDARNTTKSFWSLNTLQPFSNGPAYTQLVEFSLSIDTRINLYQLSTIISKTNGSIKYLCLKWEIEQDPEHAQLLFENILKTCPNLIDIFISISPHTVNYLINFLENFKYLEILEIDSLVHNIDLNHWLPKIAKKLTTKLSLLGFYCKFNCDLKEFKKFLDDIPTIPLFENNLYNLNDLSSVGLELYFHDANEWMGQDKINLLREYASIGKVHTNVSDWTKMLDGI</sequence>
<protein>
    <recommendedName>
        <fullName evidence="1">F-box domain-containing protein</fullName>
    </recommendedName>
</protein>
<dbReference type="STRING" id="658196.A0A397TBC7"/>
<evidence type="ECO:0000259" key="1">
    <source>
        <dbReference type="Pfam" id="PF12937"/>
    </source>
</evidence>
<dbReference type="AlphaFoldDB" id="A0A397TBC7"/>
<dbReference type="OrthoDB" id="2345363at2759"/>